<feature type="transmembrane region" description="Helical" evidence="1">
    <location>
        <begin position="199"/>
        <end position="223"/>
    </location>
</feature>
<feature type="transmembrane region" description="Helical" evidence="1">
    <location>
        <begin position="22"/>
        <end position="41"/>
    </location>
</feature>
<evidence type="ECO:0000313" key="4">
    <source>
        <dbReference type="Proteomes" id="UP001589716"/>
    </source>
</evidence>
<protein>
    <submittedName>
        <fullName evidence="3">Oxidoreductase</fullName>
    </submittedName>
</protein>
<feature type="transmembrane region" description="Helical" evidence="1">
    <location>
        <begin position="98"/>
        <end position="125"/>
    </location>
</feature>
<sequence length="356" mass="36626">MTYATGPYGYGCPPPPPPKPGVIPLAPLGFGEILTGAFTTYGRYWKPLLGVAVAAYAAAAVVIGAVCLVAWAAVGDDVRRLGDLPGGRSPDFADVQPLIVAFVCVWLVAMAAYVVCSGLVYAAAPAVVQEAVLGRPVGFGAVWRRAWSRLGAVLGAVVLPLLVTVVPMLLLMTGFAFLMGAVFAGLADSEGSGGDAASGFAIVGLLVFVAALALVPLALWLWIKYSLAPTVAVIENQGPMVSLRRSSALVKGSWWRVCGCTLATSMMVGTASGLIQQIIAQAGTIPMSTVDLSGDPGPQELIAAFGGLVVALVVAQLLVQAVAAPFQPLVSALLYVDQRIRRENLAPVLAQTADAS</sequence>
<dbReference type="Proteomes" id="UP001589716">
    <property type="component" value="Unassembled WGS sequence"/>
</dbReference>
<proteinExistence type="predicted"/>
<organism evidence="3 4">
    <name type="scientific">Streptomyces roseoviridis</name>
    <dbReference type="NCBI Taxonomy" id="67361"/>
    <lineage>
        <taxon>Bacteria</taxon>
        <taxon>Bacillati</taxon>
        <taxon>Actinomycetota</taxon>
        <taxon>Actinomycetes</taxon>
        <taxon>Kitasatosporales</taxon>
        <taxon>Streptomycetaceae</taxon>
        <taxon>Streptomyces</taxon>
    </lineage>
</organism>
<dbReference type="InterPro" id="IPR057169">
    <property type="entry name" value="DUF7847"/>
</dbReference>
<dbReference type="Pfam" id="PF25231">
    <property type="entry name" value="DUF7847"/>
    <property type="match status" value="1"/>
</dbReference>
<evidence type="ECO:0000256" key="1">
    <source>
        <dbReference type="SAM" id="Phobius"/>
    </source>
</evidence>
<feature type="transmembrane region" description="Helical" evidence="1">
    <location>
        <begin position="169"/>
        <end position="187"/>
    </location>
</feature>
<dbReference type="EMBL" id="JBHMCT010000006">
    <property type="protein sequence ID" value="MFB9553967.1"/>
    <property type="molecule type" value="Genomic_DNA"/>
</dbReference>
<gene>
    <name evidence="3" type="ORF">ACFFTP_07095</name>
</gene>
<name>A0ABV5QKC5_9ACTN</name>
<keyword evidence="4" id="KW-1185">Reference proteome</keyword>
<keyword evidence="1" id="KW-0472">Membrane</keyword>
<keyword evidence="1" id="KW-1133">Transmembrane helix</keyword>
<evidence type="ECO:0000313" key="3">
    <source>
        <dbReference type="EMBL" id="MFB9553967.1"/>
    </source>
</evidence>
<feature type="transmembrane region" description="Helical" evidence="1">
    <location>
        <begin position="301"/>
        <end position="319"/>
    </location>
</feature>
<comment type="caution">
    <text evidence="3">The sequence shown here is derived from an EMBL/GenBank/DDBJ whole genome shotgun (WGS) entry which is preliminary data.</text>
</comment>
<feature type="domain" description="DUF7847" evidence="2">
    <location>
        <begin position="162"/>
        <end position="324"/>
    </location>
</feature>
<dbReference type="RefSeq" id="WP_345489556.1">
    <property type="nucleotide sequence ID" value="NZ_BAAAWU010000001.1"/>
</dbReference>
<accession>A0ABV5QKC5</accession>
<feature type="transmembrane region" description="Helical" evidence="1">
    <location>
        <begin position="48"/>
        <end position="74"/>
    </location>
</feature>
<reference evidence="3 4" key="1">
    <citation type="submission" date="2024-09" db="EMBL/GenBank/DDBJ databases">
        <authorList>
            <person name="Sun Q."/>
            <person name="Mori K."/>
        </authorList>
    </citation>
    <scope>NUCLEOTIDE SEQUENCE [LARGE SCALE GENOMIC DNA]</scope>
    <source>
        <strain evidence="3 4">JCM 4414</strain>
    </source>
</reference>
<evidence type="ECO:0000259" key="2">
    <source>
        <dbReference type="Pfam" id="PF25231"/>
    </source>
</evidence>
<keyword evidence="1" id="KW-0812">Transmembrane</keyword>